<dbReference type="Gene3D" id="6.10.250.2410">
    <property type="match status" value="1"/>
</dbReference>
<comment type="subcellular location">
    <subcellularLocation>
        <location evidence="2">Cytoplasm</location>
    </subcellularLocation>
    <text evidence="2">Associated with two foci at the outer edges of the nucleoid region in young cells, and at four foci within both cell halves in older cells.</text>
</comment>
<dbReference type="Pfam" id="PF02616">
    <property type="entry name" value="SMC_ScpA"/>
    <property type="match status" value="1"/>
</dbReference>
<dbReference type="Proteomes" id="UP000011682">
    <property type="component" value="Unassembled WGS sequence"/>
</dbReference>
<sequence>MSTGGPSDPPSEELLDADVPRTPGDAFRIALPNFEGPLDLLLHLIKEHRLDIFDIPLALITEKYLEYLERMREINLDIAGEFLVMAATLAHLKSRMLLPRQDVAEQAVDAVAELQQEEAGDPREELVRRLLEYQKYKDAAEQLARQDILDRDIFPRRVPLEAVPIPEEEVGLQEFSVLKLIEALDRVMERLAPKLQHEVVREKVSLSDAMRRIAEKLSAAESCTFDSLFEEQRTRQAVIITFLAILEMVKRRLLKVSQEEPLAAILLRPNGDALRNLLPTEMDESDYR</sequence>
<evidence type="ECO:0000313" key="3">
    <source>
        <dbReference type="EMBL" id="EPX55935.1"/>
    </source>
</evidence>
<organism evidence="3 4">
    <name type="scientific">Cystobacter fuscus (strain ATCC 25194 / DSM 2262 / NBRC 100088 / M29)</name>
    <dbReference type="NCBI Taxonomy" id="1242864"/>
    <lineage>
        <taxon>Bacteria</taxon>
        <taxon>Pseudomonadati</taxon>
        <taxon>Myxococcota</taxon>
        <taxon>Myxococcia</taxon>
        <taxon>Myxococcales</taxon>
        <taxon>Cystobacterineae</taxon>
        <taxon>Archangiaceae</taxon>
        <taxon>Cystobacter</taxon>
    </lineage>
</organism>
<dbReference type="GO" id="GO:0006260">
    <property type="term" value="P:DNA replication"/>
    <property type="evidence" value="ECO:0007669"/>
    <property type="project" value="UniProtKB-UniRule"/>
</dbReference>
<dbReference type="EMBL" id="ANAH02000067">
    <property type="protein sequence ID" value="EPX55935.1"/>
    <property type="molecule type" value="Genomic_DNA"/>
</dbReference>
<keyword evidence="2" id="KW-0963">Cytoplasm</keyword>
<keyword evidence="2" id="KW-0132">Cell division</keyword>
<evidence type="ECO:0000313" key="4">
    <source>
        <dbReference type="Proteomes" id="UP000011682"/>
    </source>
</evidence>
<dbReference type="RefSeq" id="WP_002631327.1">
    <property type="nucleotide sequence ID" value="NZ_ANAH02000067.1"/>
</dbReference>
<proteinExistence type="inferred from homology"/>
<comment type="subunit">
    <text evidence="2">Component of a cohesin-like complex composed of ScpA, ScpB and the Smc homodimer, in which ScpA and ScpB bind to the head domain of Smc. The presence of the three proteins is required for the association of the complex with DNA.</text>
</comment>
<comment type="similarity">
    <text evidence="2">Belongs to the ScpA family.</text>
</comment>
<evidence type="ECO:0000256" key="1">
    <source>
        <dbReference type="ARBA" id="ARBA00044777"/>
    </source>
</evidence>
<keyword evidence="2" id="KW-0159">Chromosome partition</keyword>
<accession>S9NUR1</accession>
<keyword evidence="4" id="KW-1185">Reference proteome</keyword>
<dbReference type="Gene3D" id="1.10.10.580">
    <property type="entry name" value="Structural maintenance of chromosome 1. Chain E"/>
    <property type="match status" value="1"/>
</dbReference>
<dbReference type="HAMAP" id="MF_01805">
    <property type="entry name" value="ScpA"/>
    <property type="match status" value="1"/>
</dbReference>
<dbReference type="eggNOG" id="COG1354">
    <property type="taxonomic scope" value="Bacteria"/>
</dbReference>
<protein>
    <recommendedName>
        <fullName evidence="1 2">Segregation and condensation protein A</fullName>
    </recommendedName>
</protein>
<dbReference type="GO" id="GO:0005737">
    <property type="term" value="C:cytoplasm"/>
    <property type="evidence" value="ECO:0007669"/>
    <property type="project" value="UniProtKB-SubCell"/>
</dbReference>
<reference evidence="3" key="1">
    <citation type="submission" date="2013-05" db="EMBL/GenBank/DDBJ databases">
        <title>Genome assembly of Cystobacter fuscus DSM 2262.</title>
        <authorList>
            <person name="Sharma G."/>
            <person name="Khatri I."/>
            <person name="Kaur C."/>
            <person name="Mayilraj S."/>
            <person name="Subramanian S."/>
        </authorList>
    </citation>
    <scope>NUCLEOTIDE SEQUENCE [LARGE SCALE GENOMIC DNA]</scope>
    <source>
        <strain evidence="3">DSM 2262</strain>
    </source>
</reference>
<name>S9NUR1_CYSF2</name>
<dbReference type="InterPro" id="IPR023093">
    <property type="entry name" value="ScpA-like_C"/>
</dbReference>
<dbReference type="InterPro" id="IPR003768">
    <property type="entry name" value="ScpA"/>
</dbReference>
<dbReference type="GO" id="GO:0051301">
    <property type="term" value="P:cell division"/>
    <property type="evidence" value="ECO:0007669"/>
    <property type="project" value="UniProtKB-KW"/>
</dbReference>
<dbReference type="AlphaFoldDB" id="S9NUR1"/>
<keyword evidence="2" id="KW-0131">Cell cycle</keyword>
<dbReference type="GO" id="GO:0007059">
    <property type="term" value="P:chromosome segregation"/>
    <property type="evidence" value="ECO:0007669"/>
    <property type="project" value="UniProtKB-UniRule"/>
</dbReference>
<dbReference type="PANTHER" id="PTHR33969:SF2">
    <property type="entry name" value="SEGREGATION AND CONDENSATION PROTEIN A"/>
    <property type="match status" value="1"/>
</dbReference>
<gene>
    <name evidence="2" type="primary">scpA</name>
    <name evidence="3" type="ORF">D187_008190</name>
</gene>
<comment type="caution">
    <text evidence="3">The sequence shown here is derived from an EMBL/GenBank/DDBJ whole genome shotgun (WGS) entry which is preliminary data.</text>
</comment>
<evidence type="ECO:0000256" key="2">
    <source>
        <dbReference type="HAMAP-Rule" id="MF_01805"/>
    </source>
</evidence>
<dbReference type="PANTHER" id="PTHR33969">
    <property type="entry name" value="SEGREGATION AND CONDENSATION PROTEIN A"/>
    <property type="match status" value="1"/>
</dbReference>
<comment type="function">
    <text evidence="2">Participates in chromosomal partition during cell division. May act via the formation of a condensin-like complex containing Smc and ScpB that pull DNA away from mid-cell into both cell halves.</text>
</comment>